<reference evidence="1" key="1">
    <citation type="journal article" date="2020" name="Nature">
        <title>Giant virus diversity and host interactions through global metagenomics.</title>
        <authorList>
            <person name="Schulz F."/>
            <person name="Roux S."/>
            <person name="Paez-Espino D."/>
            <person name="Jungbluth S."/>
            <person name="Walsh D.A."/>
            <person name="Denef V.J."/>
            <person name="McMahon K.D."/>
            <person name="Konstantinidis K.T."/>
            <person name="Eloe-Fadrosh E.A."/>
            <person name="Kyrpides N.C."/>
            <person name="Woyke T."/>
        </authorList>
    </citation>
    <scope>NUCLEOTIDE SEQUENCE</scope>
    <source>
        <strain evidence="1">GVMAG-M-3300005589-24</strain>
    </source>
</reference>
<accession>A0A6C0EM74</accession>
<name>A0A6C0EM74_9ZZZZ</name>
<dbReference type="EMBL" id="MN738878">
    <property type="protein sequence ID" value="QHT29553.1"/>
    <property type="molecule type" value="Genomic_DNA"/>
</dbReference>
<protein>
    <recommendedName>
        <fullName evidence="2">F-box domain-containing protein</fullName>
    </recommendedName>
</protein>
<evidence type="ECO:0000313" key="1">
    <source>
        <dbReference type="EMBL" id="QHT29553.1"/>
    </source>
</evidence>
<sequence>MEFLPNELIISVIGFLASNKESRSLIQASKKLYRIGQERGYLKRISFPGFEDYEQHKETVDCIHVTRSLTPPAWTRSMCFTHCGYPIIFTPETKVDTKKLVYKTYERGEFRIDWKMFPNLSIVIMAVHSLVDTDFSPLTKLRLLYIKTHTGEWRKNVTDKEPRFVSITGHDDEPDVPFLAILNAVRR</sequence>
<organism evidence="1">
    <name type="scientific">viral metagenome</name>
    <dbReference type="NCBI Taxonomy" id="1070528"/>
    <lineage>
        <taxon>unclassified sequences</taxon>
        <taxon>metagenomes</taxon>
        <taxon>organismal metagenomes</taxon>
    </lineage>
</organism>
<proteinExistence type="predicted"/>
<evidence type="ECO:0008006" key="2">
    <source>
        <dbReference type="Google" id="ProtNLM"/>
    </source>
</evidence>
<dbReference type="AlphaFoldDB" id="A0A6C0EM74"/>